<accession>A0ABQ9YJM3</accession>
<keyword evidence="2" id="KW-1185">Reference proteome</keyword>
<name>A0ABQ9YJM3_9EUKA</name>
<proteinExistence type="predicted"/>
<comment type="caution">
    <text evidence="1">The sequence shown here is derived from an EMBL/GenBank/DDBJ whole genome shotgun (WGS) entry which is preliminary data.</text>
</comment>
<reference evidence="1 2" key="1">
    <citation type="journal article" date="2022" name="bioRxiv">
        <title>Genomics of Preaxostyla Flagellates Illuminates Evolutionary Transitions and the Path Towards Mitochondrial Loss.</title>
        <authorList>
            <person name="Novak L.V.F."/>
            <person name="Treitli S.C."/>
            <person name="Pyrih J."/>
            <person name="Halakuc P."/>
            <person name="Pipaliya S.V."/>
            <person name="Vacek V."/>
            <person name="Brzon O."/>
            <person name="Soukal P."/>
            <person name="Eme L."/>
            <person name="Dacks J.B."/>
            <person name="Karnkowska A."/>
            <person name="Elias M."/>
            <person name="Hampl V."/>
        </authorList>
    </citation>
    <scope>NUCLEOTIDE SEQUENCE [LARGE SCALE GENOMIC DNA]</scope>
    <source>
        <strain evidence="1">NAU3</strain>
        <tissue evidence="1">Gut</tissue>
    </source>
</reference>
<sequence length="2198" mass="236594">MSTSDLSILFVEKISTALISNSIFRNLTSSTAGALWIACTDDFILDGVVFENNTARIDGNANDIFLIVSNVSFSPSSSIRNSTSTSTHPRLFLNSNRNDFSSLLQTGSTSTKPTTTFEPHPFSFPKSEQLPANSIEYPTQNDIFATEPISHHLHDTPSIPLSPPQNPNSTIPNAASVTRVVSSCVDSTGEQIYLLLVGTEFPTGQTYVVSLIESRFFFTITFLSATSSKTNSLPVMAGVLELGTVYTVNRVYKEDSPAMLIDVVNKTFLTPTLVTHAVCEFDEWMSVAVVTLTGSRIGVESISLFFNGPTNLRSYTLTRVDEYTLQTTLTISGETPQMVFGAEYELSANSVLCYVYPGLSFVVPYMPECLSVLAEWVDGATARLAFKVEARGVILTPTENYIVSLQSPSYKFNVSFSSSSEGATDPIDASGSFALSWDTTYTITSIIQDVSTSPKSLICTGITFTIPEPRYLSSIKCTPRDAKCEEFILTIKGSNLAISTFVASFDETTETVDLKTTSTTEGASAYFTVASSVFALGTQYTLKSVVEKTSSASSLILMVTTFTTPSLIDTAVCTLDASETSVTLKLSGSPFLSNTVTLNIVDQNSNVIPVSFTLNGDVYEATLTIEGASPQLIGGQTCTITSSLDDLFVYPGLSFLVPTKPMCMSASVEWVSPGFTELEMKLSGMCVPSTPTPDYVVSLSGSSYQFTVTFSSHTSGMSDPVAVSLPFDVPFGQEYTIDSVIQDTKTDSVSLVCTDIKFTIPHPPIVTSVACTPKDDNCASIMITIAGTNFVKSSYAVQFNEIANPITVTVTSATIGTSAYFSVGSGNLALGMLYTLKSVVETVSPFRTFLHQTNPVLTPSVVTGIVCTLNTAETFFTITLSGSAFSSNSANIDIVNSSSGSDTVVFTKNGDDYQLDVPVGSPFLISGQTFTIRSLDTGLFIKPGLTFEVPYLPMITGASLEWTDTSFLNVVFKIDGVGLPSPSTSNFVVSIASSSVTFTVKFSSNTTGKSDPILVTLPFALDWEQEYTLSSVIEDVSSSPRTITCPNVKFTTPTPPHLTTARIQCTSPICTSIRLYFQGQNLGPMVPFDVTIAESSFTFQANFYTSTTGQSEQITVWPTCPFPLTGFTLKTITESGANPAQWVLTDRISTIVPQAEITTVICELDNTATTLTVLFHSVFVKSSTLSINVEDSAGNQASIQATLVDDVLTATEVIYPTSSSGLTFGESYKLTSTDNSSVHILTSLSIVVPEPPKVTQVEAKCADVKCTVINLALTGQNFIVGPKFVLTLNEIANPIEFSCDTRTHAMVGPITIGAGMEMLHSSTYSLLSIIENTTTLPQHILCNGISFSTPNEPALTTIFVSTSSGEDTDFCGSISRQCLSLEHSQTRLHDECFTLMLQGSFNHSSLWTIRFTSFVLAHNTLSVKLGKFIPSTVNVGSNAGFLVNGPTSTRFQSISFILPSASTNEVYLHVLTGEVTIMDCSVIGDIPKVAGLLNRHPAFVQTKNVVEVSTLETARVGHLSMATLTGTQTTGFSQLNGWTAASIETESEAGSAAFFTLSNSSSLALLSSTFTSCSSGNKNCLGGAVSFTLSDLASLVIQSCSFIGCCVNDFARGGAIGLTLSSTSSNDFLLDSITFAHNSAGYGRDFFLYTQSLEKSVTIDHFQFNLYPPDYIRSNALFGSDRITFVEETDLFPFLFSNHRFKIVFVDSMGQTGLASNLPECGQETHPCMSMRESMDHLMNPDSEEEVTQCVLERGLVLLGDLVVTDAIDVELCGYLNIRQQDGLVLSLIPLETHNNIQTDQIKYGRVRFDQDGSLGCKLSFGMTEIVPIQTVNMKHLEFVLPRFSEHTQPVIAVQSVCVSITECVVKAADSTLTSSPFISFNSTLTSMPARVRLTIFHLTARDLLLSKPLISVRTTAELPVFMDSILTGHASSLNQTSPFSLSPLLSVDDSVFERITLKITSSNDEVEIRTGSVLFADLSLPLSNLTIRGCSFSSCSVVVVSLPTSSDFLSSFSAGTCSISLTRSHFSLADSSFSNCSFSVDPTLVLTPSPDLLALSAHTLAIRSLPSRNLSTLASPLSVTNLNSPLIAKILSSGFENPSFIFDDRLRQTPLSSYLTIVGVEVEAGDYLDPAHPLPLSLILAQRSTPELEFNSNAFVFGAADASNVGLIVAMSESFVWPDLRHMLFANCTAKRLEMDT</sequence>
<evidence type="ECO:0000313" key="2">
    <source>
        <dbReference type="Proteomes" id="UP001281761"/>
    </source>
</evidence>
<dbReference type="EMBL" id="JARBJD010000004">
    <property type="protein sequence ID" value="KAK2963960.1"/>
    <property type="molecule type" value="Genomic_DNA"/>
</dbReference>
<gene>
    <name evidence="1" type="ORF">BLNAU_1037</name>
</gene>
<protein>
    <recommendedName>
        <fullName evidence="3">IPT/TIG domain-containing protein</fullName>
    </recommendedName>
</protein>
<evidence type="ECO:0000313" key="1">
    <source>
        <dbReference type="EMBL" id="KAK2963960.1"/>
    </source>
</evidence>
<dbReference type="Proteomes" id="UP001281761">
    <property type="component" value="Unassembled WGS sequence"/>
</dbReference>
<evidence type="ECO:0008006" key="3">
    <source>
        <dbReference type="Google" id="ProtNLM"/>
    </source>
</evidence>
<organism evidence="1 2">
    <name type="scientific">Blattamonas nauphoetae</name>
    <dbReference type="NCBI Taxonomy" id="2049346"/>
    <lineage>
        <taxon>Eukaryota</taxon>
        <taxon>Metamonada</taxon>
        <taxon>Preaxostyla</taxon>
        <taxon>Oxymonadida</taxon>
        <taxon>Blattamonas</taxon>
    </lineage>
</organism>